<evidence type="ECO:0000313" key="3">
    <source>
        <dbReference type="Proteomes" id="UP001226867"/>
    </source>
</evidence>
<feature type="domain" description="Glyoxalase-like" evidence="1">
    <location>
        <begin position="8"/>
        <end position="195"/>
    </location>
</feature>
<comment type="caution">
    <text evidence="2">The sequence shown here is derived from an EMBL/GenBank/DDBJ whole genome shotgun (WGS) entry which is preliminary data.</text>
</comment>
<dbReference type="Proteomes" id="UP001226867">
    <property type="component" value="Unassembled WGS sequence"/>
</dbReference>
<evidence type="ECO:0000313" key="2">
    <source>
        <dbReference type="EMBL" id="MDP9903006.1"/>
    </source>
</evidence>
<keyword evidence="3" id="KW-1185">Reference proteome</keyword>
<accession>A0ABT9SF72</accession>
<dbReference type="EMBL" id="JAUSRO010000027">
    <property type="protein sequence ID" value="MDP9903006.1"/>
    <property type="molecule type" value="Genomic_DNA"/>
</dbReference>
<sequence length="296" mass="32427">MPNVTFGIDHPVVTVRDLATVREQYKRLGFAPNPVGFHPWGTTLSLLMFKDNFIELISVDDASKFGTNAVDGFCYGRNVGKFLERVEGLGLVALHSKDARADHDLLTSRGLKSQGLIDFRRAMKKPDGSPDVAIVSLGLFLNETQRDVSNFICHQHRPELIWVPEWQQHPNGVNAVTAVTYVAEQPLELEQRYAAFYGDDRVVRRGAGFVADSGCGAIRVLSPDEAKAFYGDVPLPEWGGDNSPHGISITVATPRFSDLQALWQAGGVTSEKSSTGTLLVPPEQCGNVILEFESTT</sequence>
<reference evidence="2 3" key="1">
    <citation type="submission" date="2023-07" db="EMBL/GenBank/DDBJ databases">
        <title>Sorghum-associated microbial communities from plants grown in Nebraska, USA.</title>
        <authorList>
            <person name="Schachtman D."/>
        </authorList>
    </citation>
    <scope>NUCLEOTIDE SEQUENCE [LARGE SCALE GENOMIC DNA]</scope>
    <source>
        <strain evidence="2 3">DS1607</strain>
    </source>
</reference>
<protein>
    <recommendedName>
        <fullName evidence="1">Glyoxalase-like domain-containing protein</fullName>
    </recommendedName>
</protein>
<dbReference type="InterPro" id="IPR025870">
    <property type="entry name" value="Glyoxalase-like_dom"/>
</dbReference>
<dbReference type="Pfam" id="PF13468">
    <property type="entry name" value="Glyoxalase_3"/>
    <property type="match status" value="1"/>
</dbReference>
<dbReference type="Gene3D" id="3.10.180.10">
    <property type="entry name" value="2,3-Dihydroxybiphenyl 1,2-Dioxygenase, domain 1"/>
    <property type="match status" value="1"/>
</dbReference>
<dbReference type="InterPro" id="IPR029068">
    <property type="entry name" value="Glyas_Bleomycin-R_OHBP_Dase"/>
</dbReference>
<proteinExistence type="predicted"/>
<gene>
    <name evidence="2" type="ORF">J2W36_005287</name>
</gene>
<organism evidence="2 3">
    <name type="scientific">Variovorax ginsengisoli</name>
    <dbReference type="NCBI Taxonomy" id="363844"/>
    <lineage>
        <taxon>Bacteria</taxon>
        <taxon>Pseudomonadati</taxon>
        <taxon>Pseudomonadota</taxon>
        <taxon>Betaproteobacteria</taxon>
        <taxon>Burkholderiales</taxon>
        <taxon>Comamonadaceae</taxon>
        <taxon>Variovorax</taxon>
    </lineage>
</organism>
<dbReference type="PANTHER" id="PTHR40265:SF1">
    <property type="entry name" value="GLYOXALASE-LIKE DOMAIN-CONTAINING PROTEIN"/>
    <property type="match status" value="1"/>
</dbReference>
<evidence type="ECO:0000259" key="1">
    <source>
        <dbReference type="Pfam" id="PF13468"/>
    </source>
</evidence>
<dbReference type="RefSeq" id="WP_307692736.1">
    <property type="nucleotide sequence ID" value="NZ_JAUSRO010000027.1"/>
</dbReference>
<dbReference type="SUPFAM" id="SSF54593">
    <property type="entry name" value="Glyoxalase/Bleomycin resistance protein/Dihydroxybiphenyl dioxygenase"/>
    <property type="match status" value="1"/>
</dbReference>
<name>A0ABT9SF72_9BURK</name>
<dbReference type="PANTHER" id="PTHR40265">
    <property type="entry name" value="BLL2707 PROTEIN"/>
    <property type="match status" value="1"/>
</dbReference>